<dbReference type="EMBL" id="CAJVPS010013773">
    <property type="protein sequence ID" value="CAG8679014.1"/>
    <property type="molecule type" value="Genomic_DNA"/>
</dbReference>
<keyword evidence="2" id="KW-1185">Reference proteome</keyword>
<organism evidence="1 2">
    <name type="scientific">Ambispora leptoticha</name>
    <dbReference type="NCBI Taxonomy" id="144679"/>
    <lineage>
        <taxon>Eukaryota</taxon>
        <taxon>Fungi</taxon>
        <taxon>Fungi incertae sedis</taxon>
        <taxon>Mucoromycota</taxon>
        <taxon>Glomeromycotina</taxon>
        <taxon>Glomeromycetes</taxon>
        <taxon>Archaeosporales</taxon>
        <taxon>Ambisporaceae</taxon>
        <taxon>Ambispora</taxon>
    </lineage>
</organism>
<feature type="non-terminal residue" evidence="1">
    <location>
        <position position="1"/>
    </location>
</feature>
<comment type="caution">
    <text evidence="1">The sequence shown here is derived from an EMBL/GenBank/DDBJ whole genome shotgun (WGS) entry which is preliminary data.</text>
</comment>
<reference evidence="1" key="1">
    <citation type="submission" date="2021-06" db="EMBL/GenBank/DDBJ databases">
        <authorList>
            <person name="Kallberg Y."/>
            <person name="Tangrot J."/>
            <person name="Rosling A."/>
        </authorList>
    </citation>
    <scope>NUCLEOTIDE SEQUENCE</scope>
    <source>
        <strain evidence="1">FL130A</strain>
    </source>
</reference>
<proteinExistence type="predicted"/>
<evidence type="ECO:0000313" key="2">
    <source>
        <dbReference type="Proteomes" id="UP000789508"/>
    </source>
</evidence>
<accession>A0A9N9ENP4</accession>
<dbReference type="Proteomes" id="UP000789508">
    <property type="component" value="Unassembled WGS sequence"/>
</dbReference>
<sequence>DEIHQILKITNLYDEEEDIDLDQIMLDVNLKRSNIDDDSEILPEQFLKLQDMINLDNPTLNDPVDNEKKVENLQEKNNKLDEWILDFEQEKDYNPKTIVNLFVNQE</sequence>
<name>A0A9N9ENP4_9GLOM</name>
<dbReference type="AlphaFoldDB" id="A0A9N9ENP4"/>
<evidence type="ECO:0000313" key="1">
    <source>
        <dbReference type="EMBL" id="CAG8679014.1"/>
    </source>
</evidence>
<protein>
    <submittedName>
        <fullName evidence="1">1082_t:CDS:1</fullName>
    </submittedName>
</protein>
<gene>
    <name evidence="1" type="ORF">ALEPTO_LOCUS10801</name>
</gene>